<dbReference type="RefSeq" id="WP_052807641.1">
    <property type="nucleotide sequence ID" value="NZ_AP022213.1"/>
</dbReference>
<dbReference type="InterPro" id="IPR037026">
    <property type="entry name" value="Vgr_OB-fold_dom_sf"/>
</dbReference>
<organism evidence="1 2">
    <name type="scientific">Metapseudomonas otitidis</name>
    <dbReference type="NCBI Taxonomy" id="319939"/>
    <lineage>
        <taxon>Bacteria</taxon>
        <taxon>Pseudomonadati</taxon>
        <taxon>Pseudomonadota</taxon>
        <taxon>Gammaproteobacteria</taxon>
        <taxon>Pseudomonadales</taxon>
        <taxon>Pseudomonadaceae</taxon>
        <taxon>Metapseudomonas</taxon>
    </lineage>
</organism>
<reference evidence="1 2" key="1">
    <citation type="submission" date="2019-12" db="EMBL/GenBank/DDBJ databases">
        <title>complete genome sequences of Pseudomonas otitidis str. WP8-S17-CRE-03 isolated from wastewater treatment plant effluent.</title>
        <authorList>
            <person name="Sekizuka T."/>
            <person name="Itokawa K."/>
            <person name="Yatsu K."/>
            <person name="Inamine Y."/>
            <person name="Kuroda M."/>
        </authorList>
    </citation>
    <scope>NUCLEOTIDE SEQUENCE [LARGE SCALE GENOMIC DNA]</scope>
    <source>
        <strain evidence="1 2">WP8-S17-CRE-03</strain>
    </source>
</reference>
<accession>A0A1I0UMD4</accession>
<evidence type="ECO:0000313" key="1">
    <source>
        <dbReference type="EMBL" id="BBT18106.1"/>
    </source>
</evidence>
<sequence>MGNYDWQTPSTEVAMGTALDTRIKRLHTALPGRIVAFDAARQVASVQPMIEQQLMDGSRQPLPMLPDVPVQFPRGGGFVLTFPVKPGDECLLVFNERCIDGWWHSGASSEPLDYRQHDLSDAVAVMGISSLPQVVPAFATDAVELRRLDGSAYVRLDEGGTLTLDGAKVLIKCPVVFEAGMTGKGDVVSSGISLERHLHGQVMAGPAVTGVPQ</sequence>
<dbReference type="Pfam" id="PF18352">
    <property type="entry name" value="Gp138_N"/>
    <property type="match status" value="1"/>
</dbReference>
<proteinExistence type="predicted"/>
<dbReference type="AlphaFoldDB" id="A0A1I0UMD4"/>
<dbReference type="InterPro" id="IPR041599">
    <property type="entry name" value="Gp138_N"/>
</dbReference>
<evidence type="ECO:0000313" key="2">
    <source>
        <dbReference type="Proteomes" id="UP000515591"/>
    </source>
</evidence>
<gene>
    <name evidence="1" type="ORF">WP8S17C03_41550</name>
</gene>
<dbReference type="EMBL" id="AP022213">
    <property type="protein sequence ID" value="BBT18106.1"/>
    <property type="molecule type" value="Genomic_DNA"/>
</dbReference>
<protein>
    <submittedName>
        <fullName evidence="1">Uncharacterized protein</fullName>
    </submittedName>
</protein>
<dbReference type="Gene3D" id="2.40.50.230">
    <property type="entry name" value="Gp5 N-terminal domain"/>
    <property type="match status" value="1"/>
</dbReference>
<dbReference type="STRING" id="319939.SAMN05216263_11518"/>
<name>A0A1I0UMD4_9GAMM</name>
<dbReference type="Proteomes" id="UP000515591">
    <property type="component" value="Chromosome"/>
</dbReference>